<feature type="non-terminal residue" evidence="1">
    <location>
        <position position="70"/>
    </location>
</feature>
<accession>A0A6G2D6N7</accession>
<reference evidence="1 2" key="1">
    <citation type="submission" date="2019-11" db="EMBL/GenBank/DDBJ databases">
        <title>Growth characteristics of pneumococcus vary with the chemical composition of the capsule and with environmental conditions.</title>
        <authorList>
            <person name="Tothpal A."/>
            <person name="Desobry K."/>
            <person name="Joshi S."/>
            <person name="Wyllie A.L."/>
            <person name="Weinberger D.M."/>
        </authorList>
    </citation>
    <scope>NUCLEOTIDE SEQUENCE [LARGE SCALE GENOMIC DNA]</scope>
    <source>
        <strain evidence="2">pnumococcus22F</strain>
    </source>
</reference>
<gene>
    <name evidence="1" type="ORF">GM539_14190</name>
</gene>
<name>A0A6G2D6N7_STREE</name>
<organism evidence="1 2">
    <name type="scientific">Streptococcus pneumoniae</name>
    <dbReference type="NCBI Taxonomy" id="1313"/>
    <lineage>
        <taxon>Bacteria</taxon>
        <taxon>Bacillati</taxon>
        <taxon>Bacillota</taxon>
        <taxon>Bacilli</taxon>
        <taxon>Lactobacillales</taxon>
        <taxon>Streptococcaceae</taxon>
        <taxon>Streptococcus</taxon>
    </lineage>
</organism>
<dbReference type="EMBL" id="WNHJ01000837">
    <property type="protein sequence ID" value="MTV64481.1"/>
    <property type="molecule type" value="Genomic_DNA"/>
</dbReference>
<dbReference type="AlphaFoldDB" id="A0A6G2D6N7"/>
<dbReference type="Proteomes" id="UP000474228">
    <property type="component" value="Unassembled WGS sequence"/>
</dbReference>
<protein>
    <submittedName>
        <fullName evidence="1">Uncharacterized protein</fullName>
    </submittedName>
</protein>
<proteinExistence type="predicted"/>
<evidence type="ECO:0000313" key="1">
    <source>
        <dbReference type="EMBL" id="MTV64481.1"/>
    </source>
</evidence>
<sequence>MGRILKNVQQINNISAAELDKLNAINTNAAITVTEIATFTETGAGTYTGTIVVPAGSYTLDVAVHGIALW</sequence>
<dbReference type="RefSeq" id="WP_155458801.1">
    <property type="nucleotide sequence ID" value="NZ_WNHJ01000837.1"/>
</dbReference>
<comment type="caution">
    <text evidence="1">The sequence shown here is derived from an EMBL/GenBank/DDBJ whole genome shotgun (WGS) entry which is preliminary data.</text>
</comment>
<evidence type="ECO:0000313" key="2">
    <source>
        <dbReference type="Proteomes" id="UP000474228"/>
    </source>
</evidence>